<dbReference type="InterPro" id="IPR050651">
    <property type="entry name" value="Plant_Cytochrome_P450_Monoox"/>
</dbReference>
<dbReference type="InterPro" id="IPR036396">
    <property type="entry name" value="Cyt_P450_sf"/>
</dbReference>
<name>A0ABD3A4C1_9GENT</name>
<keyword evidence="10" id="KW-0472">Membrane</keyword>
<evidence type="ECO:0000256" key="9">
    <source>
        <dbReference type="ARBA" id="ARBA00023033"/>
    </source>
</evidence>
<evidence type="ECO:0000256" key="8">
    <source>
        <dbReference type="ARBA" id="ARBA00023004"/>
    </source>
</evidence>
<evidence type="ECO:0000256" key="12">
    <source>
        <dbReference type="RuleBase" id="RU000461"/>
    </source>
</evidence>
<sequence>MFLSVRKDEIRRLLLKLAENSRHDFAKVEMKSRLSELSINIIMRMIAGKRYFGKDGEDDNDEARVFRELIKEVFKVGGASNPGDFLPFLRWIDYQNFEKKVVHLSGKFDAFLEGLIDEHRRIKNSNRMIDHLLSLQESQPEYYTDQIIKGIIMVMLTAGTDTSSVTIEWALSLLLNHPGVLEKARAELDDHIGPNRLIEEHDLSNLPYLHNIISETFRMFPAAPMLVPHESSSDCKIGGYNVPQGTILLVNAWAVHRDPNVWDDPTRFEPERFERVQVDASKLIPFGMGRRSCPGSGLAQRVVGLTLGSLVQSFDWKRIGLEEIDLVEGIGASMPKAKPLEAMCKARDIVNKIV</sequence>
<dbReference type="PRINTS" id="PR00385">
    <property type="entry name" value="P450"/>
</dbReference>
<dbReference type="Proteomes" id="UP001630127">
    <property type="component" value="Unassembled WGS sequence"/>
</dbReference>
<gene>
    <name evidence="13" type="ORF">ACH5RR_014024</name>
</gene>
<evidence type="ECO:0000256" key="6">
    <source>
        <dbReference type="ARBA" id="ARBA00022989"/>
    </source>
</evidence>
<evidence type="ECO:0000256" key="4">
    <source>
        <dbReference type="ARBA" id="ARBA00022692"/>
    </source>
</evidence>
<dbReference type="GO" id="GO:0004497">
    <property type="term" value="F:monooxygenase activity"/>
    <property type="evidence" value="ECO:0007669"/>
    <property type="project" value="UniProtKB-KW"/>
</dbReference>
<evidence type="ECO:0000256" key="1">
    <source>
        <dbReference type="ARBA" id="ARBA00004167"/>
    </source>
</evidence>
<dbReference type="SUPFAM" id="SSF48264">
    <property type="entry name" value="Cytochrome P450"/>
    <property type="match status" value="1"/>
</dbReference>
<keyword evidence="7 12" id="KW-0560">Oxidoreductase</keyword>
<comment type="caution">
    <text evidence="13">The sequence shown here is derived from an EMBL/GenBank/DDBJ whole genome shotgun (WGS) entry which is preliminary data.</text>
</comment>
<dbReference type="InterPro" id="IPR001128">
    <property type="entry name" value="Cyt_P450"/>
</dbReference>
<keyword evidence="14" id="KW-1185">Reference proteome</keyword>
<comment type="subcellular location">
    <subcellularLocation>
        <location evidence="1">Membrane</location>
        <topology evidence="1">Single-pass membrane protein</topology>
    </subcellularLocation>
</comment>
<evidence type="ECO:0000313" key="14">
    <source>
        <dbReference type="Proteomes" id="UP001630127"/>
    </source>
</evidence>
<dbReference type="GO" id="GO:0046872">
    <property type="term" value="F:metal ion binding"/>
    <property type="evidence" value="ECO:0007669"/>
    <property type="project" value="UniProtKB-KW"/>
</dbReference>
<dbReference type="EMBL" id="JBJUIK010000006">
    <property type="protein sequence ID" value="KAL3525652.1"/>
    <property type="molecule type" value="Genomic_DNA"/>
</dbReference>
<dbReference type="AlphaFoldDB" id="A0ABD3A4C1"/>
<evidence type="ECO:0000256" key="11">
    <source>
        <dbReference type="PIRSR" id="PIRSR602401-1"/>
    </source>
</evidence>
<proteinExistence type="inferred from homology"/>
<evidence type="ECO:0000256" key="2">
    <source>
        <dbReference type="ARBA" id="ARBA00010617"/>
    </source>
</evidence>
<keyword evidence="9 12" id="KW-0503">Monooxygenase</keyword>
<dbReference type="PANTHER" id="PTHR47947">
    <property type="entry name" value="CYTOCHROME P450 82C3-RELATED"/>
    <property type="match status" value="1"/>
</dbReference>
<dbReference type="CDD" id="cd20653">
    <property type="entry name" value="CYP81"/>
    <property type="match status" value="1"/>
</dbReference>
<protein>
    <recommendedName>
        <fullName evidence="15">Cytochrome P450</fullName>
    </recommendedName>
</protein>
<evidence type="ECO:0000313" key="13">
    <source>
        <dbReference type="EMBL" id="KAL3525652.1"/>
    </source>
</evidence>
<dbReference type="PANTHER" id="PTHR47947:SF62">
    <property type="entry name" value="CYTOCHROME P450, FAMILY 81, SUBFAMILY D, POLYPEPTIDE 5"/>
    <property type="match status" value="1"/>
</dbReference>
<dbReference type="GO" id="GO:0016020">
    <property type="term" value="C:membrane"/>
    <property type="evidence" value="ECO:0007669"/>
    <property type="project" value="UniProtKB-SubCell"/>
</dbReference>
<keyword evidence="3 11" id="KW-0349">Heme</keyword>
<comment type="cofactor">
    <cofactor evidence="11">
        <name>heme</name>
        <dbReference type="ChEBI" id="CHEBI:30413"/>
    </cofactor>
</comment>
<feature type="binding site" description="axial binding residue" evidence="11">
    <location>
        <position position="293"/>
    </location>
    <ligand>
        <name>heme</name>
        <dbReference type="ChEBI" id="CHEBI:30413"/>
    </ligand>
    <ligandPart>
        <name>Fe</name>
        <dbReference type="ChEBI" id="CHEBI:18248"/>
    </ligandPart>
</feature>
<accession>A0ABD3A4C1</accession>
<evidence type="ECO:0000256" key="3">
    <source>
        <dbReference type="ARBA" id="ARBA00022617"/>
    </source>
</evidence>
<dbReference type="InterPro" id="IPR002401">
    <property type="entry name" value="Cyt_P450_E_grp-I"/>
</dbReference>
<evidence type="ECO:0000256" key="7">
    <source>
        <dbReference type="ARBA" id="ARBA00023002"/>
    </source>
</evidence>
<comment type="similarity">
    <text evidence="2 12">Belongs to the cytochrome P450 family.</text>
</comment>
<keyword evidence="6" id="KW-1133">Transmembrane helix</keyword>
<dbReference type="PROSITE" id="PS00086">
    <property type="entry name" value="CYTOCHROME_P450"/>
    <property type="match status" value="1"/>
</dbReference>
<organism evidence="13 14">
    <name type="scientific">Cinchona calisaya</name>
    <dbReference type="NCBI Taxonomy" id="153742"/>
    <lineage>
        <taxon>Eukaryota</taxon>
        <taxon>Viridiplantae</taxon>
        <taxon>Streptophyta</taxon>
        <taxon>Embryophyta</taxon>
        <taxon>Tracheophyta</taxon>
        <taxon>Spermatophyta</taxon>
        <taxon>Magnoliopsida</taxon>
        <taxon>eudicotyledons</taxon>
        <taxon>Gunneridae</taxon>
        <taxon>Pentapetalae</taxon>
        <taxon>asterids</taxon>
        <taxon>lamiids</taxon>
        <taxon>Gentianales</taxon>
        <taxon>Rubiaceae</taxon>
        <taxon>Cinchonoideae</taxon>
        <taxon>Cinchoneae</taxon>
        <taxon>Cinchona</taxon>
    </lineage>
</organism>
<reference evidence="13 14" key="1">
    <citation type="submission" date="2024-11" db="EMBL/GenBank/DDBJ databases">
        <title>A near-complete genome assembly of Cinchona calisaya.</title>
        <authorList>
            <person name="Lian D.C."/>
            <person name="Zhao X.W."/>
            <person name="Wei L."/>
        </authorList>
    </citation>
    <scope>NUCLEOTIDE SEQUENCE [LARGE SCALE GENOMIC DNA]</scope>
    <source>
        <tissue evidence="13">Nenye</tissue>
    </source>
</reference>
<keyword evidence="8 11" id="KW-0408">Iron</keyword>
<keyword evidence="5 11" id="KW-0479">Metal-binding</keyword>
<keyword evidence="4" id="KW-0812">Transmembrane</keyword>
<dbReference type="PRINTS" id="PR00463">
    <property type="entry name" value="EP450I"/>
</dbReference>
<dbReference type="InterPro" id="IPR017972">
    <property type="entry name" value="Cyt_P450_CS"/>
</dbReference>
<dbReference type="Pfam" id="PF00067">
    <property type="entry name" value="p450"/>
    <property type="match status" value="1"/>
</dbReference>
<evidence type="ECO:0000256" key="10">
    <source>
        <dbReference type="ARBA" id="ARBA00023136"/>
    </source>
</evidence>
<evidence type="ECO:0008006" key="15">
    <source>
        <dbReference type="Google" id="ProtNLM"/>
    </source>
</evidence>
<dbReference type="Gene3D" id="1.10.630.10">
    <property type="entry name" value="Cytochrome P450"/>
    <property type="match status" value="1"/>
</dbReference>
<evidence type="ECO:0000256" key="5">
    <source>
        <dbReference type="ARBA" id="ARBA00022723"/>
    </source>
</evidence>